<reference evidence="2 3" key="1">
    <citation type="submission" date="2016-01" db="EMBL/GenBank/DDBJ databases">
        <authorList>
            <person name="Oliw E.H."/>
        </authorList>
    </citation>
    <scope>NUCLEOTIDE SEQUENCE [LARGE SCALE GENOMIC DNA]</scope>
    <source>
        <strain evidence="2 3">Kerr 14</strain>
    </source>
</reference>
<dbReference type="SMART" id="SM00418">
    <property type="entry name" value="HTH_ARSR"/>
    <property type="match status" value="1"/>
</dbReference>
<evidence type="ECO:0000313" key="2">
    <source>
        <dbReference type="EMBL" id="CUX10785.1"/>
    </source>
</evidence>
<protein>
    <submittedName>
        <fullName evidence="2">Transcriptional regulator, ArsR family protein</fullName>
    </submittedName>
</protein>
<dbReference type="SUPFAM" id="SSF46785">
    <property type="entry name" value="Winged helix' DNA-binding domain"/>
    <property type="match status" value="1"/>
</dbReference>
<dbReference type="Proteomes" id="UP000191897">
    <property type="component" value="Unassembled WGS sequence"/>
</dbReference>
<dbReference type="InterPro" id="IPR011991">
    <property type="entry name" value="ArsR-like_HTH"/>
</dbReference>
<sequence length="135" mass="15391">MVDFLDRQSIFNNMVELSASHLDTVFHALGDATRRTMLRDLSRGERTVSQLAQPFDISLAAASKHIKALENAGLIRREVRGRTHVCRLSPERLAEAHEWLDFYRQFWGSRLDILEQMLREDDQGKIPADGGNDNG</sequence>
<dbReference type="PROSITE" id="PS50987">
    <property type="entry name" value="HTH_ARSR_2"/>
    <property type="match status" value="1"/>
</dbReference>
<organism evidence="2 3">
    <name type="scientific">Agrobacterium tumefaciens str. Kerr 14</name>
    <dbReference type="NCBI Taxonomy" id="1183424"/>
    <lineage>
        <taxon>Bacteria</taxon>
        <taxon>Pseudomonadati</taxon>
        <taxon>Pseudomonadota</taxon>
        <taxon>Alphaproteobacteria</taxon>
        <taxon>Hyphomicrobiales</taxon>
        <taxon>Rhizobiaceae</taxon>
        <taxon>Rhizobium/Agrobacterium group</taxon>
        <taxon>Agrobacterium</taxon>
        <taxon>Agrobacterium tumefaciens complex</taxon>
    </lineage>
</organism>
<dbReference type="Pfam" id="PF12840">
    <property type="entry name" value="HTH_20"/>
    <property type="match status" value="1"/>
</dbReference>
<name>A0A1S7NRT6_AGRTU</name>
<feature type="domain" description="HTH arsR-type" evidence="1">
    <location>
        <begin position="14"/>
        <end position="108"/>
    </location>
</feature>
<dbReference type="PANTHER" id="PTHR38600">
    <property type="entry name" value="TRANSCRIPTIONAL REGULATORY PROTEIN"/>
    <property type="match status" value="1"/>
</dbReference>
<dbReference type="PANTHER" id="PTHR38600:SF2">
    <property type="entry name" value="SLL0088 PROTEIN"/>
    <property type="match status" value="1"/>
</dbReference>
<dbReference type="GO" id="GO:0003700">
    <property type="term" value="F:DNA-binding transcription factor activity"/>
    <property type="evidence" value="ECO:0007669"/>
    <property type="project" value="InterPro"/>
</dbReference>
<dbReference type="CDD" id="cd00090">
    <property type="entry name" value="HTH_ARSR"/>
    <property type="match status" value="1"/>
</dbReference>
<evidence type="ECO:0000259" key="1">
    <source>
        <dbReference type="PROSITE" id="PS50987"/>
    </source>
</evidence>
<dbReference type="AlphaFoldDB" id="A0A1S7NRT6"/>
<dbReference type="InterPro" id="IPR001845">
    <property type="entry name" value="HTH_ArsR_DNA-bd_dom"/>
</dbReference>
<evidence type="ECO:0000313" key="3">
    <source>
        <dbReference type="Proteomes" id="UP000191897"/>
    </source>
</evidence>
<accession>A0A1S7NRT6</accession>
<dbReference type="Gene3D" id="1.10.10.10">
    <property type="entry name" value="Winged helix-like DNA-binding domain superfamily/Winged helix DNA-binding domain"/>
    <property type="match status" value="1"/>
</dbReference>
<dbReference type="EMBL" id="FBWC01000004">
    <property type="protein sequence ID" value="CUX10785.1"/>
    <property type="molecule type" value="Genomic_DNA"/>
</dbReference>
<proteinExistence type="predicted"/>
<dbReference type="InterPro" id="IPR036390">
    <property type="entry name" value="WH_DNA-bd_sf"/>
</dbReference>
<dbReference type="NCBIfam" id="NF033788">
    <property type="entry name" value="HTH_metalloreg"/>
    <property type="match status" value="1"/>
</dbReference>
<dbReference type="InterPro" id="IPR036388">
    <property type="entry name" value="WH-like_DNA-bd_sf"/>
</dbReference>
<gene>
    <name evidence="2" type="ORF">AGR4C_Cc120149</name>
</gene>